<dbReference type="Proteomes" id="UP001217089">
    <property type="component" value="Unassembled WGS sequence"/>
</dbReference>
<gene>
    <name evidence="2" type="ORF">KUTeg_015811</name>
</gene>
<keyword evidence="1" id="KW-1133">Transmembrane helix</keyword>
<dbReference type="InterPro" id="IPR019412">
    <property type="entry name" value="IML2/TPR_39"/>
</dbReference>
<dbReference type="EMBL" id="JARBDR010000813">
    <property type="protein sequence ID" value="KAJ8305266.1"/>
    <property type="molecule type" value="Genomic_DNA"/>
</dbReference>
<dbReference type="PANTHER" id="PTHR31859">
    <property type="entry name" value="TETRATRICOPEPTIDE REPEAT PROTEIN 39 FAMILY MEMBER"/>
    <property type="match status" value="1"/>
</dbReference>
<reference evidence="2 3" key="1">
    <citation type="submission" date="2022-12" db="EMBL/GenBank/DDBJ databases">
        <title>Chromosome-level genome of Tegillarca granosa.</title>
        <authorList>
            <person name="Kim J."/>
        </authorList>
    </citation>
    <scope>NUCLEOTIDE SEQUENCE [LARGE SCALE GENOMIC DNA]</scope>
    <source>
        <strain evidence="2">Teg-2019</strain>
        <tissue evidence="2">Adductor muscle</tissue>
    </source>
</reference>
<keyword evidence="1" id="KW-0812">Transmembrane</keyword>
<protein>
    <submittedName>
        <fullName evidence="2">Uncharacterized protein</fullName>
    </submittedName>
</protein>
<dbReference type="InterPro" id="IPR011990">
    <property type="entry name" value="TPR-like_helical_dom_sf"/>
</dbReference>
<feature type="transmembrane region" description="Helical" evidence="1">
    <location>
        <begin position="24"/>
        <end position="40"/>
    </location>
</feature>
<name>A0ABQ9ELM1_TEGGR</name>
<comment type="caution">
    <text evidence="2">The sequence shown here is derived from an EMBL/GenBank/DDBJ whole genome shotgun (WGS) entry which is preliminary data.</text>
</comment>
<evidence type="ECO:0000313" key="3">
    <source>
        <dbReference type="Proteomes" id="UP001217089"/>
    </source>
</evidence>
<keyword evidence="3" id="KW-1185">Reference proteome</keyword>
<keyword evidence="1" id="KW-0472">Membrane</keyword>
<sequence length="236" mass="27033">MISLLPSRILKLLEFVGFSGNKDLISRVFVLIIWLIFFISQKLGLTELEKGSDNVTSLRGPLCSIILVAYHTVVCYVLGLADGDIDLASRILEPCLKSFPKGALFLFFAGRIEEIKGNINEELVYVWNGFTILGKRPDLLEPMLVIVEKTLNEIMENKESYPFFTDDYCLVLLLKGVCQKHRGQFLQAEQCFMEIIEKEKKIKQDTFIPPYATVELAMLYFMQDKLSEVKNYLERA</sequence>
<proteinExistence type="predicted"/>
<dbReference type="Gene3D" id="1.25.40.10">
    <property type="entry name" value="Tetratricopeptide repeat domain"/>
    <property type="match status" value="1"/>
</dbReference>
<feature type="transmembrane region" description="Helical" evidence="1">
    <location>
        <begin position="61"/>
        <end position="81"/>
    </location>
</feature>
<feature type="non-terminal residue" evidence="2">
    <location>
        <position position="236"/>
    </location>
</feature>
<dbReference type="SUPFAM" id="SSF48452">
    <property type="entry name" value="TPR-like"/>
    <property type="match status" value="1"/>
</dbReference>
<organism evidence="2 3">
    <name type="scientific">Tegillarca granosa</name>
    <name type="common">Malaysian cockle</name>
    <name type="synonym">Anadara granosa</name>
    <dbReference type="NCBI Taxonomy" id="220873"/>
    <lineage>
        <taxon>Eukaryota</taxon>
        <taxon>Metazoa</taxon>
        <taxon>Spiralia</taxon>
        <taxon>Lophotrochozoa</taxon>
        <taxon>Mollusca</taxon>
        <taxon>Bivalvia</taxon>
        <taxon>Autobranchia</taxon>
        <taxon>Pteriomorphia</taxon>
        <taxon>Arcoida</taxon>
        <taxon>Arcoidea</taxon>
        <taxon>Arcidae</taxon>
        <taxon>Tegillarca</taxon>
    </lineage>
</organism>
<dbReference type="PANTHER" id="PTHR31859:SF9">
    <property type="entry name" value="TETRATRICOPEPTIDE REPEAT PROTEIN 39B"/>
    <property type="match status" value="1"/>
</dbReference>
<accession>A0ABQ9ELM1</accession>
<evidence type="ECO:0000256" key="1">
    <source>
        <dbReference type="SAM" id="Phobius"/>
    </source>
</evidence>
<evidence type="ECO:0000313" key="2">
    <source>
        <dbReference type="EMBL" id="KAJ8305266.1"/>
    </source>
</evidence>
<dbReference type="Pfam" id="PF10300">
    <property type="entry name" value="Iml2-TPR_39"/>
    <property type="match status" value="1"/>
</dbReference>